<evidence type="ECO:0000256" key="1">
    <source>
        <dbReference type="SAM" id="MobiDB-lite"/>
    </source>
</evidence>
<comment type="caution">
    <text evidence="2">The sequence shown here is derived from an EMBL/GenBank/DDBJ whole genome shotgun (WGS) entry which is preliminary data.</text>
</comment>
<protein>
    <submittedName>
        <fullName evidence="2">Uncharacterized protein</fullName>
    </submittedName>
</protein>
<evidence type="ECO:0000313" key="2">
    <source>
        <dbReference type="EMBL" id="KAK7492145.1"/>
    </source>
</evidence>
<feature type="region of interest" description="Disordered" evidence="1">
    <location>
        <begin position="39"/>
        <end position="106"/>
    </location>
</feature>
<gene>
    <name evidence="2" type="ORF">BaRGS_00016619</name>
</gene>
<dbReference type="EMBL" id="JACVVK020000106">
    <property type="protein sequence ID" value="KAK7492145.1"/>
    <property type="molecule type" value="Genomic_DNA"/>
</dbReference>
<evidence type="ECO:0000313" key="3">
    <source>
        <dbReference type="Proteomes" id="UP001519460"/>
    </source>
</evidence>
<dbReference type="Proteomes" id="UP001519460">
    <property type="component" value="Unassembled WGS sequence"/>
</dbReference>
<reference evidence="2 3" key="1">
    <citation type="journal article" date="2023" name="Sci. Data">
        <title>Genome assembly of the Korean intertidal mud-creeper Batillaria attramentaria.</title>
        <authorList>
            <person name="Patra A.K."/>
            <person name="Ho P.T."/>
            <person name="Jun S."/>
            <person name="Lee S.J."/>
            <person name="Kim Y."/>
            <person name="Won Y.J."/>
        </authorList>
    </citation>
    <scope>NUCLEOTIDE SEQUENCE [LARGE SCALE GENOMIC DNA]</scope>
    <source>
        <strain evidence="2">Wonlab-2016</strain>
    </source>
</reference>
<sequence>MKRSRGCPLKVPKPGQFQYSNEMWKLSLLTRRRVVVAAEEGSHNETADSAADSNPTVRAAVPETSSSEEHYQAAQHPRYSLRSTVQASADPVKDETTEVSNNRTMDINRVLSRSILSMSP</sequence>
<name>A0ABD0KZ75_9CAEN</name>
<keyword evidence="3" id="KW-1185">Reference proteome</keyword>
<organism evidence="2 3">
    <name type="scientific">Batillaria attramentaria</name>
    <dbReference type="NCBI Taxonomy" id="370345"/>
    <lineage>
        <taxon>Eukaryota</taxon>
        <taxon>Metazoa</taxon>
        <taxon>Spiralia</taxon>
        <taxon>Lophotrochozoa</taxon>
        <taxon>Mollusca</taxon>
        <taxon>Gastropoda</taxon>
        <taxon>Caenogastropoda</taxon>
        <taxon>Sorbeoconcha</taxon>
        <taxon>Cerithioidea</taxon>
        <taxon>Batillariidae</taxon>
        <taxon>Batillaria</taxon>
    </lineage>
</organism>
<accession>A0ABD0KZ75</accession>
<proteinExistence type="predicted"/>
<dbReference type="AlphaFoldDB" id="A0ABD0KZ75"/>